<dbReference type="SUPFAM" id="SSF57667">
    <property type="entry name" value="beta-beta-alpha zinc fingers"/>
    <property type="match status" value="1"/>
</dbReference>
<dbReference type="PANTHER" id="PTHR16465:SF0">
    <property type="entry name" value="ZINC FINGER MATRIN-TYPE PROTEIN 5"/>
    <property type="match status" value="1"/>
</dbReference>
<dbReference type="GO" id="GO:0008270">
    <property type="term" value="F:zinc ion binding"/>
    <property type="evidence" value="ECO:0007669"/>
    <property type="project" value="UniProtKB-KW"/>
</dbReference>
<dbReference type="InterPro" id="IPR036236">
    <property type="entry name" value="Znf_C2H2_sf"/>
</dbReference>
<evidence type="ECO:0000256" key="5">
    <source>
        <dbReference type="PROSITE-ProRule" id="PRU00723"/>
    </source>
</evidence>
<feature type="domain" description="C3H1-type" evidence="6">
    <location>
        <begin position="232"/>
        <end position="260"/>
    </location>
</feature>
<evidence type="ECO:0000313" key="9">
    <source>
        <dbReference type="Proteomes" id="UP000466442"/>
    </source>
</evidence>
<dbReference type="Pfam" id="PF03221">
    <property type="entry name" value="HTH_Tnp_Tc5"/>
    <property type="match status" value="1"/>
</dbReference>
<keyword evidence="2 5" id="KW-0863">Zinc-finger</keyword>
<dbReference type="Pfam" id="PF00642">
    <property type="entry name" value="zf-CCCH"/>
    <property type="match status" value="1"/>
</dbReference>
<evidence type="ECO:0000313" key="8">
    <source>
        <dbReference type="EMBL" id="KAF6215008.1"/>
    </source>
</evidence>
<dbReference type="Proteomes" id="UP000466442">
    <property type="component" value="Unassembled WGS sequence"/>
</dbReference>
<sequence length="335" mass="38630">MARKMGPATILTQQEEDQIEEWIVKKAMLGFPLHPEDVKDSIQGLLTESPRENPFTNNRPGIKWFNLFLKRHPEIKKRNTEVIPKDRAEVTKENLEECFNELNNFLIEHDCVGIFEGSTRGRRVLNLDETGCLTCPKTGKVLGPKQLPDFYEVTTGSEKQSITVLCTYSADGSALPPMVVKMGKRYFCDYCQRSFVDDIESRKKHLFGVSHLRMKKEYYAMIRDLKTLVQEERSKELCRRFRNTGECSFGVLCNHTHYSPEELAHFEATVKLQEEERSKLPKIEEWIARKAELDKKIPVDAHVNRLTTLLDPSLPPSLRLPSWSDISSTSLLEWG</sequence>
<keyword evidence="9" id="KW-1185">Reference proteome</keyword>
<dbReference type="PROSITE" id="PS50103">
    <property type="entry name" value="ZF_C3H1"/>
    <property type="match status" value="1"/>
</dbReference>
<dbReference type="Pfam" id="PF06220">
    <property type="entry name" value="zf-U1"/>
    <property type="match status" value="1"/>
</dbReference>
<organism evidence="8 9">
    <name type="scientific">Apolygus lucorum</name>
    <name type="common">Small green plant bug</name>
    <name type="synonym">Lygocoris lucorum</name>
    <dbReference type="NCBI Taxonomy" id="248454"/>
    <lineage>
        <taxon>Eukaryota</taxon>
        <taxon>Metazoa</taxon>
        <taxon>Ecdysozoa</taxon>
        <taxon>Arthropoda</taxon>
        <taxon>Hexapoda</taxon>
        <taxon>Insecta</taxon>
        <taxon>Pterygota</taxon>
        <taxon>Neoptera</taxon>
        <taxon>Paraneoptera</taxon>
        <taxon>Hemiptera</taxon>
        <taxon>Heteroptera</taxon>
        <taxon>Panheteroptera</taxon>
        <taxon>Cimicomorpha</taxon>
        <taxon>Miridae</taxon>
        <taxon>Mirini</taxon>
        <taxon>Apolygus</taxon>
    </lineage>
</organism>
<dbReference type="EMBL" id="WIXP02000002">
    <property type="protein sequence ID" value="KAF6215008.1"/>
    <property type="molecule type" value="Genomic_DNA"/>
</dbReference>
<comment type="caution">
    <text evidence="8">The sequence shown here is derived from an EMBL/GenBank/DDBJ whole genome shotgun (WGS) entry which is preliminary data.</text>
</comment>
<reference evidence="8" key="1">
    <citation type="journal article" date="2021" name="Mol. Ecol. Resour.">
        <title>Apolygus lucorum genome provides insights into omnivorousness and mesophyll feeding.</title>
        <authorList>
            <person name="Liu Y."/>
            <person name="Liu H."/>
            <person name="Wang H."/>
            <person name="Huang T."/>
            <person name="Liu B."/>
            <person name="Yang B."/>
            <person name="Yin L."/>
            <person name="Li B."/>
            <person name="Zhang Y."/>
            <person name="Zhang S."/>
            <person name="Jiang F."/>
            <person name="Zhang X."/>
            <person name="Ren Y."/>
            <person name="Wang B."/>
            <person name="Wang S."/>
            <person name="Lu Y."/>
            <person name="Wu K."/>
            <person name="Fan W."/>
            <person name="Wang G."/>
        </authorList>
    </citation>
    <scope>NUCLEOTIDE SEQUENCE</scope>
    <source>
        <strain evidence="8">12Hb</strain>
    </source>
</reference>
<dbReference type="GO" id="GO:0003677">
    <property type="term" value="F:DNA binding"/>
    <property type="evidence" value="ECO:0007669"/>
    <property type="project" value="UniProtKB-KW"/>
</dbReference>
<keyword evidence="4" id="KW-0238">DNA-binding</keyword>
<dbReference type="AlphaFoldDB" id="A0A8S9Y353"/>
<evidence type="ECO:0008006" key="10">
    <source>
        <dbReference type="Google" id="ProtNLM"/>
    </source>
</evidence>
<gene>
    <name evidence="8" type="ORF">GE061_009756</name>
</gene>
<evidence type="ECO:0000256" key="4">
    <source>
        <dbReference type="ARBA" id="ARBA00023125"/>
    </source>
</evidence>
<evidence type="ECO:0000259" key="7">
    <source>
        <dbReference type="PROSITE" id="PS51253"/>
    </source>
</evidence>
<proteinExistence type="predicted"/>
<feature type="domain" description="HTH CENPB-type" evidence="7">
    <location>
        <begin position="3"/>
        <end position="78"/>
    </location>
</feature>
<keyword evidence="3 5" id="KW-0862">Zinc</keyword>
<evidence type="ECO:0000256" key="3">
    <source>
        <dbReference type="ARBA" id="ARBA00022833"/>
    </source>
</evidence>
<dbReference type="InterPro" id="IPR000571">
    <property type="entry name" value="Znf_CCCH"/>
</dbReference>
<name>A0A8S9Y353_APOLU</name>
<dbReference type="PROSITE" id="PS51253">
    <property type="entry name" value="HTH_CENPB"/>
    <property type="match status" value="1"/>
</dbReference>
<dbReference type="GO" id="GO:0005689">
    <property type="term" value="C:U12-type spliceosomal complex"/>
    <property type="evidence" value="ECO:0007669"/>
    <property type="project" value="TreeGrafter"/>
</dbReference>
<dbReference type="InterPro" id="IPR006600">
    <property type="entry name" value="HTH_CenpB_DNA-bd_dom"/>
</dbReference>
<evidence type="ECO:0000256" key="2">
    <source>
        <dbReference type="ARBA" id="ARBA00022771"/>
    </source>
</evidence>
<dbReference type="Gene3D" id="3.30.160.60">
    <property type="entry name" value="Classic Zinc Finger"/>
    <property type="match status" value="1"/>
</dbReference>
<dbReference type="PANTHER" id="PTHR16465">
    <property type="entry name" value="NUCLEASE-RELATED"/>
    <property type="match status" value="1"/>
</dbReference>
<feature type="zinc finger region" description="C3H1-type" evidence="5">
    <location>
        <begin position="232"/>
        <end position="260"/>
    </location>
</feature>
<evidence type="ECO:0000256" key="1">
    <source>
        <dbReference type="ARBA" id="ARBA00022723"/>
    </source>
</evidence>
<accession>A0A8S9Y353</accession>
<evidence type="ECO:0000259" key="6">
    <source>
        <dbReference type="PROSITE" id="PS50103"/>
    </source>
</evidence>
<keyword evidence="1 5" id="KW-0479">Metal-binding</keyword>
<dbReference type="InterPro" id="IPR013085">
    <property type="entry name" value="U1-CZ_Znf_C2H2"/>
</dbReference>
<dbReference type="OrthoDB" id="2417221at2759"/>
<protein>
    <recommendedName>
        <fullName evidence="10">HTH CENPB-type domain-containing protein</fullName>
    </recommendedName>
</protein>